<evidence type="ECO:0000256" key="2">
    <source>
        <dbReference type="ARBA" id="ARBA00008114"/>
    </source>
</evidence>
<dbReference type="NCBIfam" id="TIGR01297">
    <property type="entry name" value="CDF"/>
    <property type="match status" value="1"/>
</dbReference>
<feature type="transmembrane region" description="Helical" evidence="7">
    <location>
        <begin position="12"/>
        <end position="32"/>
    </location>
</feature>
<dbReference type="PANTHER" id="PTHR43840:SF15">
    <property type="entry name" value="MITOCHONDRIAL METAL TRANSPORTER 1-RELATED"/>
    <property type="match status" value="1"/>
</dbReference>
<dbReference type="Proteomes" id="UP001597114">
    <property type="component" value="Unassembled WGS sequence"/>
</dbReference>
<dbReference type="PANTHER" id="PTHR43840">
    <property type="entry name" value="MITOCHONDRIAL METAL TRANSPORTER 1-RELATED"/>
    <property type="match status" value="1"/>
</dbReference>
<feature type="domain" description="Cation efflux protein transmembrane" evidence="8">
    <location>
        <begin position="12"/>
        <end position="213"/>
    </location>
</feature>
<feature type="transmembrane region" description="Helical" evidence="7">
    <location>
        <begin position="188"/>
        <end position="206"/>
    </location>
</feature>
<dbReference type="InterPro" id="IPR058533">
    <property type="entry name" value="Cation_efflux_TM"/>
</dbReference>
<keyword evidence="3" id="KW-0813">Transport</keyword>
<reference evidence="10" key="1">
    <citation type="journal article" date="2019" name="Int. J. Syst. Evol. Microbiol.">
        <title>The Global Catalogue of Microorganisms (GCM) 10K type strain sequencing project: providing services to taxonomists for standard genome sequencing and annotation.</title>
        <authorList>
            <consortium name="The Broad Institute Genomics Platform"/>
            <consortium name="The Broad Institute Genome Sequencing Center for Infectious Disease"/>
            <person name="Wu L."/>
            <person name="Ma J."/>
        </authorList>
    </citation>
    <scope>NUCLEOTIDE SEQUENCE [LARGE SCALE GENOMIC DNA]</scope>
    <source>
        <strain evidence="10">CCM 7043</strain>
    </source>
</reference>
<comment type="similarity">
    <text evidence="2">Belongs to the cation diffusion facilitator (CDF) transporter (TC 2.A.4) family.</text>
</comment>
<dbReference type="RefSeq" id="WP_344728560.1">
    <property type="nucleotide sequence ID" value="NZ_BAAAUS010000052.1"/>
</dbReference>
<sequence>MASTRSSDGRALLISMWTSAAFAVVALVWGLATGSQLIVFDGLYSFASVGLSLAAVLALRTARKGPDERYPWGREAWEPLTVVVKAAALAGLSIYALVSAVGEILAGGRDIDVGWALLYGIVATVAGAVVSLILRRRARAGGSDLVRAEAAEWVGDTLLSVAVLAGFVVALVLELTGRSDLARYVDPAMVALVSAAFLPVPAKLVVSGFRELLMMSPAPHLQARIAAAVSEVERTYRFTESFVRASKVGGRLDVEVEFVVDDDSTAQTVHQFDAVRADLEARFEALDHLTSMSVGFTADRKWAL</sequence>
<gene>
    <name evidence="9" type="ORF">ACFSJD_17920</name>
</gene>
<evidence type="ECO:0000313" key="9">
    <source>
        <dbReference type="EMBL" id="MFD1519374.1"/>
    </source>
</evidence>
<feature type="transmembrane region" description="Helical" evidence="7">
    <location>
        <begin position="38"/>
        <end position="59"/>
    </location>
</feature>
<evidence type="ECO:0000256" key="4">
    <source>
        <dbReference type="ARBA" id="ARBA00022692"/>
    </source>
</evidence>
<evidence type="ECO:0000313" key="10">
    <source>
        <dbReference type="Proteomes" id="UP001597114"/>
    </source>
</evidence>
<dbReference type="InterPro" id="IPR027469">
    <property type="entry name" value="Cation_efflux_TMD_sf"/>
</dbReference>
<dbReference type="Gene3D" id="1.20.1510.10">
    <property type="entry name" value="Cation efflux protein transmembrane domain"/>
    <property type="match status" value="1"/>
</dbReference>
<feature type="transmembrane region" description="Helical" evidence="7">
    <location>
        <begin position="154"/>
        <end position="176"/>
    </location>
</feature>
<feature type="transmembrane region" description="Helical" evidence="7">
    <location>
        <begin position="80"/>
        <end position="101"/>
    </location>
</feature>
<dbReference type="InterPro" id="IPR002524">
    <property type="entry name" value="Cation_efflux"/>
</dbReference>
<evidence type="ECO:0000256" key="6">
    <source>
        <dbReference type="ARBA" id="ARBA00023136"/>
    </source>
</evidence>
<comment type="subcellular location">
    <subcellularLocation>
        <location evidence="1">Membrane</location>
        <topology evidence="1">Multi-pass membrane protein</topology>
    </subcellularLocation>
</comment>
<protein>
    <submittedName>
        <fullName evidence="9">Cation diffusion facilitator family transporter</fullName>
    </submittedName>
</protein>
<keyword evidence="6 7" id="KW-0472">Membrane</keyword>
<evidence type="ECO:0000256" key="3">
    <source>
        <dbReference type="ARBA" id="ARBA00022448"/>
    </source>
</evidence>
<keyword evidence="10" id="KW-1185">Reference proteome</keyword>
<organism evidence="9 10">
    <name type="scientific">Pseudonocardia yunnanensis</name>
    <dbReference type="NCBI Taxonomy" id="58107"/>
    <lineage>
        <taxon>Bacteria</taxon>
        <taxon>Bacillati</taxon>
        <taxon>Actinomycetota</taxon>
        <taxon>Actinomycetes</taxon>
        <taxon>Pseudonocardiales</taxon>
        <taxon>Pseudonocardiaceae</taxon>
        <taxon>Pseudonocardia</taxon>
    </lineage>
</organism>
<dbReference type="Pfam" id="PF01545">
    <property type="entry name" value="Cation_efflux"/>
    <property type="match status" value="1"/>
</dbReference>
<comment type="caution">
    <text evidence="9">The sequence shown here is derived from an EMBL/GenBank/DDBJ whole genome shotgun (WGS) entry which is preliminary data.</text>
</comment>
<evidence type="ECO:0000256" key="7">
    <source>
        <dbReference type="SAM" id="Phobius"/>
    </source>
</evidence>
<dbReference type="InterPro" id="IPR050291">
    <property type="entry name" value="CDF_Transporter"/>
</dbReference>
<keyword evidence="4 7" id="KW-0812">Transmembrane</keyword>
<dbReference type="SUPFAM" id="SSF161111">
    <property type="entry name" value="Cation efflux protein transmembrane domain-like"/>
    <property type="match status" value="1"/>
</dbReference>
<name>A0ABW4EZE1_9PSEU</name>
<feature type="transmembrane region" description="Helical" evidence="7">
    <location>
        <begin position="113"/>
        <end position="134"/>
    </location>
</feature>
<proteinExistence type="inferred from homology"/>
<evidence type="ECO:0000256" key="1">
    <source>
        <dbReference type="ARBA" id="ARBA00004141"/>
    </source>
</evidence>
<dbReference type="EMBL" id="JBHUCO010000017">
    <property type="protein sequence ID" value="MFD1519374.1"/>
    <property type="molecule type" value="Genomic_DNA"/>
</dbReference>
<evidence type="ECO:0000259" key="8">
    <source>
        <dbReference type="Pfam" id="PF01545"/>
    </source>
</evidence>
<evidence type="ECO:0000256" key="5">
    <source>
        <dbReference type="ARBA" id="ARBA00022989"/>
    </source>
</evidence>
<accession>A0ABW4EZE1</accession>
<keyword evidence="5 7" id="KW-1133">Transmembrane helix</keyword>